<proteinExistence type="predicted"/>
<reference evidence="1" key="2">
    <citation type="journal article" date="2015" name="Data Brief">
        <title>Shoot transcriptome of the giant reed, Arundo donax.</title>
        <authorList>
            <person name="Barrero R.A."/>
            <person name="Guerrero F.D."/>
            <person name="Moolhuijzen P."/>
            <person name="Goolsby J.A."/>
            <person name="Tidwell J."/>
            <person name="Bellgard S.E."/>
            <person name="Bellgard M.I."/>
        </authorList>
    </citation>
    <scope>NUCLEOTIDE SEQUENCE</scope>
    <source>
        <tissue evidence="1">Shoot tissue taken approximately 20 cm above the soil surface</tissue>
    </source>
</reference>
<reference evidence="1" key="1">
    <citation type="submission" date="2014-09" db="EMBL/GenBank/DDBJ databases">
        <authorList>
            <person name="Magalhaes I.L.F."/>
            <person name="Oliveira U."/>
            <person name="Santos F.R."/>
            <person name="Vidigal T.H.D.A."/>
            <person name="Brescovit A.D."/>
            <person name="Santos A.J."/>
        </authorList>
    </citation>
    <scope>NUCLEOTIDE SEQUENCE</scope>
    <source>
        <tissue evidence="1">Shoot tissue taken approximately 20 cm above the soil surface</tissue>
    </source>
</reference>
<accession>A0A0A9BU30</accession>
<sequence length="45" mass="4765">MCSMHPNTYPMGSMWGACAARGACAFLKQGELLSNETTGYLSACC</sequence>
<evidence type="ECO:0000313" key="1">
    <source>
        <dbReference type="EMBL" id="JAD64650.1"/>
    </source>
</evidence>
<protein>
    <submittedName>
        <fullName evidence="1">Uncharacterized protein</fullName>
    </submittedName>
</protein>
<dbReference type="EMBL" id="GBRH01233245">
    <property type="protein sequence ID" value="JAD64650.1"/>
    <property type="molecule type" value="Transcribed_RNA"/>
</dbReference>
<dbReference type="AlphaFoldDB" id="A0A0A9BU30"/>
<name>A0A0A9BU30_ARUDO</name>
<organism evidence="1">
    <name type="scientific">Arundo donax</name>
    <name type="common">Giant reed</name>
    <name type="synonym">Donax arundinaceus</name>
    <dbReference type="NCBI Taxonomy" id="35708"/>
    <lineage>
        <taxon>Eukaryota</taxon>
        <taxon>Viridiplantae</taxon>
        <taxon>Streptophyta</taxon>
        <taxon>Embryophyta</taxon>
        <taxon>Tracheophyta</taxon>
        <taxon>Spermatophyta</taxon>
        <taxon>Magnoliopsida</taxon>
        <taxon>Liliopsida</taxon>
        <taxon>Poales</taxon>
        <taxon>Poaceae</taxon>
        <taxon>PACMAD clade</taxon>
        <taxon>Arundinoideae</taxon>
        <taxon>Arundineae</taxon>
        <taxon>Arundo</taxon>
    </lineage>
</organism>